<keyword evidence="4" id="KW-1185">Reference proteome</keyword>
<dbReference type="InterPro" id="IPR053145">
    <property type="entry name" value="AB_hydrolase_Est10"/>
</dbReference>
<protein>
    <recommendedName>
        <fullName evidence="2">Serine aminopeptidase S33 domain-containing protein</fullName>
    </recommendedName>
</protein>
<feature type="signal peptide" evidence="1">
    <location>
        <begin position="1"/>
        <end position="20"/>
    </location>
</feature>
<evidence type="ECO:0000313" key="3">
    <source>
        <dbReference type="EMBL" id="SOC23550.1"/>
    </source>
</evidence>
<dbReference type="PROSITE" id="PS51257">
    <property type="entry name" value="PROKAR_LIPOPROTEIN"/>
    <property type="match status" value="1"/>
</dbReference>
<accession>A0A285TLL5</accession>
<dbReference type="InterPro" id="IPR022742">
    <property type="entry name" value="Hydrolase_4"/>
</dbReference>
<dbReference type="EMBL" id="OBMQ01000015">
    <property type="protein sequence ID" value="SOC23550.1"/>
    <property type="molecule type" value="Genomic_DNA"/>
</dbReference>
<dbReference type="PANTHER" id="PTHR43265">
    <property type="entry name" value="ESTERASE ESTD"/>
    <property type="match status" value="1"/>
</dbReference>
<dbReference type="Proteomes" id="UP000219636">
    <property type="component" value="Unassembled WGS sequence"/>
</dbReference>
<dbReference type="InterPro" id="IPR029058">
    <property type="entry name" value="AB_hydrolase_fold"/>
</dbReference>
<sequence>MKKWFAICFIALLTLVGCNAEGTDKGKSKNEEEQTMNTQFFGEWAGNIEIPNSPLPVIIKLEETTGTFSVPVQGLENFPFESIRYNEDAVDIAINLQGQKISIKGKIANGEIEGTFTQNGATFPVIFTPNDSTAKEETSYEQVLIPVEGGDLKVALQKAKNGEPSPVAIIVAGSGPTDKNGNSVAGVKSDSYKMLAEQLAEKNIATIRYDKRGIGENTIIVKDPNAVQFYDFAKDVASIIAYANSQDSFTSVHVIGHSEGAILSTLAVQKETVDSLILLAGTGRRIDEVMIDQLSAQLSPELVKESKEILAKVKAGEIVEDMSNELKMIFPVPSQPYLTSWIKYDPKEELEKVTNPKFVIHGTSDIQVIDKDVEALRQSADETVIIEGMNHVLKNAPTDVDANLATYTDPSLPLHEELIPTIEKFIKK</sequence>
<keyword evidence="1" id="KW-0732">Signal</keyword>
<dbReference type="AlphaFoldDB" id="A0A285TLL5"/>
<dbReference type="GO" id="GO:0052689">
    <property type="term" value="F:carboxylic ester hydrolase activity"/>
    <property type="evidence" value="ECO:0007669"/>
    <property type="project" value="TreeGrafter"/>
</dbReference>
<evidence type="ECO:0000313" key="4">
    <source>
        <dbReference type="Proteomes" id="UP000219636"/>
    </source>
</evidence>
<feature type="chain" id="PRO_5039185950" description="Serine aminopeptidase S33 domain-containing protein" evidence="1">
    <location>
        <begin position="21"/>
        <end position="428"/>
    </location>
</feature>
<dbReference type="RefSeq" id="WP_097074929.1">
    <property type="nucleotide sequence ID" value="NZ_OBMQ01000015.1"/>
</dbReference>
<dbReference type="PANTHER" id="PTHR43265:SF1">
    <property type="entry name" value="ESTERASE ESTD"/>
    <property type="match status" value="1"/>
</dbReference>
<proteinExistence type="predicted"/>
<gene>
    <name evidence="3" type="ORF">SAMN05880501_115105</name>
</gene>
<dbReference type="Pfam" id="PF12146">
    <property type="entry name" value="Hydrolase_4"/>
    <property type="match status" value="1"/>
</dbReference>
<dbReference type="Gene3D" id="3.40.50.1820">
    <property type="entry name" value="alpha/beta hydrolase"/>
    <property type="match status" value="1"/>
</dbReference>
<dbReference type="OrthoDB" id="9809549at2"/>
<organism evidence="3 4">
    <name type="scientific">Ureibacillus xyleni</name>
    <dbReference type="NCBI Taxonomy" id="614648"/>
    <lineage>
        <taxon>Bacteria</taxon>
        <taxon>Bacillati</taxon>
        <taxon>Bacillota</taxon>
        <taxon>Bacilli</taxon>
        <taxon>Bacillales</taxon>
        <taxon>Caryophanaceae</taxon>
        <taxon>Ureibacillus</taxon>
    </lineage>
</organism>
<name>A0A285TLL5_9BACL</name>
<reference evidence="4" key="1">
    <citation type="submission" date="2017-08" db="EMBL/GenBank/DDBJ databases">
        <authorList>
            <person name="Varghese N."/>
            <person name="Submissions S."/>
        </authorList>
    </citation>
    <scope>NUCLEOTIDE SEQUENCE [LARGE SCALE GENOMIC DNA]</scope>
    <source>
        <strain evidence="4">JC22</strain>
    </source>
</reference>
<evidence type="ECO:0000256" key="1">
    <source>
        <dbReference type="SAM" id="SignalP"/>
    </source>
</evidence>
<evidence type="ECO:0000259" key="2">
    <source>
        <dbReference type="Pfam" id="PF12146"/>
    </source>
</evidence>
<feature type="domain" description="Serine aminopeptidase S33" evidence="2">
    <location>
        <begin position="188"/>
        <end position="371"/>
    </location>
</feature>
<dbReference type="SUPFAM" id="SSF53474">
    <property type="entry name" value="alpha/beta-Hydrolases"/>
    <property type="match status" value="1"/>
</dbReference>